<proteinExistence type="predicted"/>
<protein>
    <submittedName>
        <fullName evidence="3">Uncharacterized protein LOC105890209</fullName>
    </submittedName>
</protein>
<dbReference type="AlphaFoldDB" id="A0A8M1KXD0"/>
<dbReference type="RefSeq" id="XP_042566249.1">
    <property type="nucleotide sequence ID" value="XM_042710315.1"/>
</dbReference>
<evidence type="ECO:0000313" key="2">
    <source>
        <dbReference type="Proteomes" id="UP000515152"/>
    </source>
</evidence>
<keyword evidence="2" id="KW-1185">Reference proteome</keyword>
<dbReference type="OrthoDB" id="6092352at2759"/>
<dbReference type="GeneID" id="105890209"/>
<name>A0A8M1KXD0_CLUHA</name>
<accession>A0A8M1KXD0</accession>
<evidence type="ECO:0000313" key="3">
    <source>
        <dbReference type="RefSeq" id="XP_042566249.1"/>
    </source>
</evidence>
<dbReference type="KEGG" id="char:105890209"/>
<sequence length="273" mass="31362">MADEIRRIAALLEQSLSEKDQDLISFIKQKNATELKKVTSYTPEKVVTRSDTKRVSLPPSDDQGKNYCERRQALLSTGFFCPANRPYKSVGLLHTDNIDLFSSWLTPDDQRSLKSHWDKKYGKKPGSTPTSSKFNQEKVKKDENILVGPAQDTQVGKGFLHLRQYLREMAAIQVTLRNGRPLIFCLWEQDGHSMHGRSSCNKVTSEGETLKPVSLCMNEQLDPEEETIRERAFARKQESFSEQLQWIYKILCGISHMRNRDLKTLRPEDTGMH</sequence>
<dbReference type="Proteomes" id="UP000515152">
    <property type="component" value="Chromosome 17"/>
</dbReference>
<feature type="region of interest" description="Disordered" evidence="1">
    <location>
        <begin position="115"/>
        <end position="135"/>
    </location>
</feature>
<organism evidence="2 3">
    <name type="scientific">Clupea harengus</name>
    <name type="common">Atlantic herring</name>
    <dbReference type="NCBI Taxonomy" id="7950"/>
    <lineage>
        <taxon>Eukaryota</taxon>
        <taxon>Metazoa</taxon>
        <taxon>Chordata</taxon>
        <taxon>Craniata</taxon>
        <taxon>Vertebrata</taxon>
        <taxon>Euteleostomi</taxon>
        <taxon>Actinopterygii</taxon>
        <taxon>Neopterygii</taxon>
        <taxon>Teleostei</taxon>
        <taxon>Clupei</taxon>
        <taxon>Clupeiformes</taxon>
        <taxon>Clupeoidei</taxon>
        <taxon>Clupeidae</taxon>
        <taxon>Clupea</taxon>
    </lineage>
</organism>
<evidence type="ECO:0000256" key="1">
    <source>
        <dbReference type="SAM" id="MobiDB-lite"/>
    </source>
</evidence>
<reference evidence="3" key="1">
    <citation type="submission" date="2025-08" db="UniProtKB">
        <authorList>
            <consortium name="RefSeq"/>
        </authorList>
    </citation>
    <scope>IDENTIFICATION</scope>
</reference>
<gene>
    <name evidence="3" type="primary">LOC105890209</name>
</gene>